<reference evidence="2" key="1">
    <citation type="submission" date="2019-10" db="EMBL/GenBank/DDBJ databases">
        <authorList>
            <consortium name="DOE Joint Genome Institute"/>
            <person name="Kuo A."/>
            <person name="Miyauchi S."/>
            <person name="Kiss E."/>
            <person name="Drula E."/>
            <person name="Kohler A."/>
            <person name="Sanchez-Garcia M."/>
            <person name="Andreopoulos B."/>
            <person name="Barry K.W."/>
            <person name="Bonito G."/>
            <person name="Buee M."/>
            <person name="Carver A."/>
            <person name="Chen C."/>
            <person name="Cichocki N."/>
            <person name="Clum A."/>
            <person name="Culley D."/>
            <person name="Crous P.W."/>
            <person name="Fauchery L."/>
            <person name="Girlanda M."/>
            <person name="Hayes R."/>
            <person name="Keri Z."/>
            <person name="LaButti K."/>
            <person name="Lipzen A."/>
            <person name="Lombard V."/>
            <person name="Magnuson J."/>
            <person name="Maillard F."/>
            <person name="Morin E."/>
            <person name="Murat C."/>
            <person name="Nolan M."/>
            <person name="Ohm R."/>
            <person name="Pangilinan J."/>
            <person name="Pereira M."/>
            <person name="Perotto S."/>
            <person name="Peter M."/>
            <person name="Riley R."/>
            <person name="Sitrit Y."/>
            <person name="Stielow B."/>
            <person name="Szollosi G."/>
            <person name="Zifcakova L."/>
            <person name="Stursova M."/>
            <person name="Spatafora J.W."/>
            <person name="Tedersoo L."/>
            <person name="Vaario L.-M."/>
            <person name="Yamada A."/>
            <person name="Yan M."/>
            <person name="Wang P."/>
            <person name="Xu J."/>
            <person name="Bruns T."/>
            <person name="Baldrian P."/>
            <person name="Vilgalys R."/>
            <person name="Henrissat B."/>
            <person name="Grigoriev I.V."/>
            <person name="Hibbett D."/>
            <person name="Nagy L.G."/>
            <person name="Martin F.M."/>
        </authorList>
    </citation>
    <scope>NUCLEOTIDE SEQUENCE</scope>
    <source>
        <strain evidence="2">BED1</strain>
    </source>
</reference>
<gene>
    <name evidence="2" type="ORF">L210DRAFT_3757117</name>
</gene>
<dbReference type="AlphaFoldDB" id="A0AAD4C5P8"/>
<sequence>MRNQGCEGIRAHHRGREGHTLSGRGLAPTRKEPNESGLAGKSSSRTRCHIPVLVAGCSHWSLAILMKQKAHCATESSNPRARMQ</sequence>
<comment type="caution">
    <text evidence="2">The sequence shown here is derived from an EMBL/GenBank/DDBJ whole genome shotgun (WGS) entry which is preliminary data.</text>
</comment>
<reference evidence="2" key="2">
    <citation type="journal article" date="2020" name="Nat. Commun.">
        <title>Large-scale genome sequencing of mycorrhizal fungi provides insights into the early evolution of symbiotic traits.</title>
        <authorList>
            <person name="Miyauchi S."/>
            <person name="Kiss E."/>
            <person name="Kuo A."/>
            <person name="Drula E."/>
            <person name="Kohler A."/>
            <person name="Sanchez-Garcia M."/>
            <person name="Morin E."/>
            <person name="Andreopoulos B."/>
            <person name="Barry K.W."/>
            <person name="Bonito G."/>
            <person name="Buee M."/>
            <person name="Carver A."/>
            <person name="Chen C."/>
            <person name="Cichocki N."/>
            <person name="Clum A."/>
            <person name="Culley D."/>
            <person name="Crous P.W."/>
            <person name="Fauchery L."/>
            <person name="Girlanda M."/>
            <person name="Hayes R.D."/>
            <person name="Keri Z."/>
            <person name="LaButti K."/>
            <person name="Lipzen A."/>
            <person name="Lombard V."/>
            <person name="Magnuson J."/>
            <person name="Maillard F."/>
            <person name="Murat C."/>
            <person name="Nolan M."/>
            <person name="Ohm R.A."/>
            <person name="Pangilinan J."/>
            <person name="Pereira M.F."/>
            <person name="Perotto S."/>
            <person name="Peter M."/>
            <person name="Pfister S."/>
            <person name="Riley R."/>
            <person name="Sitrit Y."/>
            <person name="Stielow J.B."/>
            <person name="Szollosi G."/>
            <person name="Zifcakova L."/>
            <person name="Stursova M."/>
            <person name="Spatafora J.W."/>
            <person name="Tedersoo L."/>
            <person name="Vaario L.M."/>
            <person name="Yamada A."/>
            <person name="Yan M."/>
            <person name="Wang P."/>
            <person name="Xu J."/>
            <person name="Bruns T."/>
            <person name="Baldrian P."/>
            <person name="Vilgalys R."/>
            <person name="Dunand C."/>
            <person name="Henrissat B."/>
            <person name="Grigoriev I.V."/>
            <person name="Hibbett D."/>
            <person name="Nagy L.G."/>
            <person name="Martin F.M."/>
        </authorList>
    </citation>
    <scope>NUCLEOTIDE SEQUENCE</scope>
    <source>
        <strain evidence="2">BED1</strain>
    </source>
</reference>
<name>A0AAD4C5P8_BOLED</name>
<evidence type="ECO:0000256" key="1">
    <source>
        <dbReference type="SAM" id="MobiDB-lite"/>
    </source>
</evidence>
<accession>A0AAD4C5P8</accession>
<proteinExistence type="predicted"/>
<feature type="region of interest" description="Disordered" evidence="1">
    <location>
        <begin position="1"/>
        <end position="45"/>
    </location>
</feature>
<dbReference type="EMBL" id="WHUW01000003">
    <property type="protein sequence ID" value="KAF8449477.1"/>
    <property type="molecule type" value="Genomic_DNA"/>
</dbReference>
<protein>
    <submittedName>
        <fullName evidence="2">Uncharacterized protein</fullName>
    </submittedName>
</protein>
<evidence type="ECO:0000313" key="2">
    <source>
        <dbReference type="EMBL" id="KAF8449477.1"/>
    </source>
</evidence>
<evidence type="ECO:0000313" key="3">
    <source>
        <dbReference type="Proteomes" id="UP001194468"/>
    </source>
</evidence>
<keyword evidence="3" id="KW-1185">Reference proteome</keyword>
<organism evidence="2 3">
    <name type="scientific">Boletus edulis BED1</name>
    <dbReference type="NCBI Taxonomy" id="1328754"/>
    <lineage>
        <taxon>Eukaryota</taxon>
        <taxon>Fungi</taxon>
        <taxon>Dikarya</taxon>
        <taxon>Basidiomycota</taxon>
        <taxon>Agaricomycotina</taxon>
        <taxon>Agaricomycetes</taxon>
        <taxon>Agaricomycetidae</taxon>
        <taxon>Boletales</taxon>
        <taxon>Boletineae</taxon>
        <taxon>Boletaceae</taxon>
        <taxon>Boletoideae</taxon>
        <taxon>Boletus</taxon>
    </lineage>
</organism>
<dbReference type="Proteomes" id="UP001194468">
    <property type="component" value="Unassembled WGS sequence"/>
</dbReference>